<dbReference type="Proteomes" id="UP001440612">
    <property type="component" value="Chromosome"/>
</dbReference>
<feature type="domain" description="YscD cytoplasmic" evidence="1">
    <location>
        <begin position="10"/>
        <end position="102"/>
    </location>
</feature>
<evidence type="ECO:0000313" key="3">
    <source>
        <dbReference type="Proteomes" id="UP001440612"/>
    </source>
</evidence>
<sequence>MIDENAYVLKVLTGAQAGAEVSIADAEYVVGSGPDDDLHFVDVSLKPGHARLRLAGGVITIAGGAGTVKTQSGIHILAGDETWQEIDALDIITIGTTSFAIGPSVADWSRVQNFNAAGDAQKSATPPPVVTQPKWGAGRYIGIAAILALGTFGAVWMTGDAAQDTARAETIDNRPELEIILDAFGAFPFAGGITVAQEVDGVIEAAGYVDTPAERRALRNAIDETAIPVRFRVWSRAIIENEIQAIVDNQQIPVQFGIDSEGVLTLRGDILDRRRVDRLIATITENVAGVAAVDTQVQTAESYLEEIRALLVRTELDESVIVRLDGMLIEANGVVIADKIDNWVGFIQSYARRYADKVALRSFVQLVDENGEIIADPVSAQPGLPVILGSADALESEPTAASDPEAPALPGSNQSGVVLDLDRLREGSFGAEDVFAGFNSSGLTSPTNFTPANVVQPNFGPDLQQTNVAVQPSVIDAQYLNRAARPESIRGTRVLYNMTKALLSNETGVAAPHGYVDDLAALGDVDVTLEELKRLWTPTLGGQAAQDAYLNMLVNDPAADFTECWDNSIAAFGNLPYTLFWLDYLSISDDVDVSVINLDAQVLLLEAALNPNRLAACAARLSAAQDIDLASLSLYLQETDINPEFIRFIARQLDPYPFALSGVNTGFQNRYAQLANGARLNEGAAPDPSSLLVNIGELGVLVKEQDRLLVTVYDASLNWKSGG</sequence>
<dbReference type="Gene3D" id="2.60.200.20">
    <property type="match status" value="1"/>
</dbReference>
<dbReference type="InterPro" id="IPR032030">
    <property type="entry name" value="YscD_cytoplasmic_dom"/>
</dbReference>
<evidence type="ECO:0000313" key="2">
    <source>
        <dbReference type="EMBL" id="WZC49162.1"/>
    </source>
</evidence>
<reference evidence="3" key="1">
    <citation type="submission" date="2024-04" db="EMBL/GenBank/DDBJ databases">
        <title>Phylogenomic analyses of a clade within the roseobacter group suggest taxonomic reassignments of species of the genera Aestuariivita, Citreicella, Loktanella, Nautella, Pelagibaca, Ruegeria, Thalassobius, Thiobacimonas and Tropicibacter, and the proposal o.</title>
        <authorList>
            <person name="Jeon C.O."/>
        </authorList>
    </citation>
    <scope>NUCLEOTIDE SEQUENCE [LARGE SCALE GENOMIC DNA]</scope>
    <source>
        <strain evidence="3">BS5-3</strain>
    </source>
</reference>
<dbReference type="SUPFAM" id="SSF49879">
    <property type="entry name" value="SMAD/FHA domain"/>
    <property type="match status" value="1"/>
</dbReference>
<keyword evidence="3" id="KW-1185">Reference proteome</keyword>
<organism evidence="2 3">
    <name type="scientific">Yoonia phaeophyticola</name>
    <dbReference type="NCBI Taxonomy" id="3137369"/>
    <lineage>
        <taxon>Bacteria</taxon>
        <taxon>Pseudomonadati</taxon>
        <taxon>Pseudomonadota</taxon>
        <taxon>Alphaproteobacteria</taxon>
        <taxon>Rhodobacterales</taxon>
        <taxon>Paracoccaceae</taxon>
        <taxon>Yoonia</taxon>
    </lineage>
</organism>
<evidence type="ECO:0000259" key="1">
    <source>
        <dbReference type="Pfam" id="PF16697"/>
    </source>
</evidence>
<proteinExistence type="predicted"/>
<accession>A0ABZ2V4U4</accession>
<dbReference type="Pfam" id="PF16697">
    <property type="entry name" value="Yop-YscD_cpl"/>
    <property type="match status" value="1"/>
</dbReference>
<name>A0ABZ2V4U4_9RHOB</name>
<protein>
    <submittedName>
        <fullName evidence="2">FHA domain-containing protein</fullName>
    </submittedName>
</protein>
<dbReference type="RefSeq" id="WP_341367273.1">
    <property type="nucleotide sequence ID" value="NZ_CP150951.2"/>
</dbReference>
<dbReference type="InterPro" id="IPR008984">
    <property type="entry name" value="SMAD_FHA_dom_sf"/>
</dbReference>
<gene>
    <name evidence="2" type="ORF">AABB29_00435</name>
</gene>
<dbReference type="EMBL" id="CP150951">
    <property type="protein sequence ID" value="WZC49162.1"/>
    <property type="molecule type" value="Genomic_DNA"/>
</dbReference>